<evidence type="ECO:0000256" key="4">
    <source>
        <dbReference type="ARBA" id="ARBA00023186"/>
    </source>
</evidence>
<keyword evidence="3" id="KW-1005">Bacterial flagellum biogenesis</keyword>
<dbReference type="RefSeq" id="WP_034772589.1">
    <property type="nucleotide sequence ID" value="NZ_CCRF01000084.1"/>
</dbReference>
<evidence type="ECO:0000256" key="5">
    <source>
        <dbReference type="ARBA" id="ARBA00093765"/>
    </source>
</evidence>
<reference evidence="8 9" key="1">
    <citation type="submission" date="2014-07" db="EMBL/GenBank/DDBJ databases">
        <authorList>
            <person name="Wibberg Daniel"/>
        </authorList>
    </citation>
    <scope>NUCLEOTIDE SEQUENCE [LARGE SCALE GENOMIC DNA]</scope>
</reference>
<evidence type="ECO:0000256" key="3">
    <source>
        <dbReference type="ARBA" id="ARBA00022795"/>
    </source>
</evidence>
<comment type="subcellular location">
    <subcellularLocation>
        <location evidence="1">Cytoplasm</location>
        <location evidence="1">Cytosol</location>
    </subcellularLocation>
</comment>
<evidence type="ECO:0000256" key="6">
    <source>
        <dbReference type="ARBA" id="ARBA00093785"/>
    </source>
</evidence>
<protein>
    <recommendedName>
        <fullName evidence="7">Flagellar protein FliT</fullName>
    </recommendedName>
</protein>
<keyword evidence="4" id="KW-0143">Chaperone</keyword>
<organism evidence="8 9">
    <name type="scientific">Caldibacillus thermoamylovorans</name>
    <dbReference type="NCBI Taxonomy" id="35841"/>
    <lineage>
        <taxon>Bacteria</taxon>
        <taxon>Bacillati</taxon>
        <taxon>Bacillota</taxon>
        <taxon>Bacilli</taxon>
        <taxon>Bacillales</taxon>
        <taxon>Bacillaceae</taxon>
        <taxon>Caldibacillus</taxon>
    </lineage>
</organism>
<dbReference type="eggNOG" id="ENOG50330XF">
    <property type="taxonomic scope" value="Bacteria"/>
</dbReference>
<keyword evidence="9" id="KW-1185">Reference proteome</keyword>
<dbReference type="GeneID" id="92962361"/>
<name>A0A090IYG1_9BACI</name>
<dbReference type="STRING" id="35841.B4167_0543"/>
<dbReference type="AlphaFoldDB" id="A0A090IYG1"/>
<keyword evidence="2" id="KW-0963">Cytoplasm</keyword>
<evidence type="ECO:0000313" key="8">
    <source>
        <dbReference type="EMBL" id="CEE02762.1"/>
    </source>
</evidence>
<dbReference type="KEGG" id="bthv:CQJ30_16190"/>
<dbReference type="Proteomes" id="UP000040576">
    <property type="component" value="Unassembled WGS sequence"/>
</dbReference>
<comment type="similarity">
    <text evidence="6">Belongs to the bacillales FliT family.</text>
</comment>
<dbReference type="InterPro" id="IPR008622">
    <property type="entry name" value="FliT"/>
</dbReference>
<dbReference type="EMBL" id="CCRF01000084">
    <property type="protein sequence ID" value="CEE02762.1"/>
    <property type="molecule type" value="Genomic_DNA"/>
</dbReference>
<evidence type="ECO:0000313" key="9">
    <source>
        <dbReference type="Proteomes" id="UP000040576"/>
    </source>
</evidence>
<evidence type="ECO:0000256" key="7">
    <source>
        <dbReference type="ARBA" id="ARBA00093797"/>
    </source>
</evidence>
<comment type="function">
    <text evidence="5">May act as an export chaperone for the filament capping protein FliD.</text>
</comment>
<accession>A0A090IYG1</accession>
<evidence type="ECO:0000256" key="2">
    <source>
        <dbReference type="ARBA" id="ARBA00022490"/>
    </source>
</evidence>
<dbReference type="Pfam" id="PF05400">
    <property type="entry name" value="FliT"/>
    <property type="match status" value="1"/>
</dbReference>
<dbReference type="PATRIC" id="fig|35841.6.peg.389"/>
<evidence type="ECO:0000256" key="1">
    <source>
        <dbReference type="ARBA" id="ARBA00004514"/>
    </source>
</evidence>
<gene>
    <name evidence="8" type="ORF">BT1A1_2973</name>
</gene>
<sequence length="115" mass="13659">MHPLKECYELTAEIIRFFEDEQNDDRDSKISVLQDKLRKRDDLMKKITPPFSDGEQVLGRQLLQLNDRLLQLLNKEKATIQQDITKVKKRKKIHTGYINPYGSLQTDGYFYDKKK</sequence>
<proteinExistence type="inferred from homology"/>